<dbReference type="InterPro" id="IPR006059">
    <property type="entry name" value="SBP"/>
</dbReference>
<evidence type="ECO:0000256" key="1">
    <source>
        <dbReference type="ARBA" id="ARBA00022475"/>
    </source>
</evidence>
<evidence type="ECO:0000256" key="6">
    <source>
        <dbReference type="SAM" id="MobiDB-lite"/>
    </source>
</evidence>
<evidence type="ECO:0000256" key="3">
    <source>
        <dbReference type="ARBA" id="ARBA00023136"/>
    </source>
</evidence>
<reference evidence="8" key="1">
    <citation type="journal article" date="2014" name="Int. J. Syst. Evol. Microbiol.">
        <title>Complete genome sequence of Corynebacterium casei LMG S-19264T (=DSM 44701T), isolated from a smear-ripened cheese.</title>
        <authorList>
            <consortium name="US DOE Joint Genome Institute (JGI-PGF)"/>
            <person name="Walter F."/>
            <person name="Albersmeier A."/>
            <person name="Kalinowski J."/>
            <person name="Ruckert C."/>
        </authorList>
    </citation>
    <scope>NUCLEOTIDE SEQUENCE</scope>
    <source>
        <strain evidence="8">CGMCC 1.12987</strain>
    </source>
</reference>
<evidence type="ECO:0000313" key="8">
    <source>
        <dbReference type="EMBL" id="GGG00846.1"/>
    </source>
</evidence>
<dbReference type="Pfam" id="PF01547">
    <property type="entry name" value="SBP_bac_1"/>
    <property type="match status" value="1"/>
</dbReference>
<organism evidence="8 9">
    <name type="scientific">Paenibacillus abyssi</name>
    <dbReference type="NCBI Taxonomy" id="1340531"/>
    <lineage>
        <taxon>Bacteria</taxon>
        <taxon>Bacillati</taxon>
        <taxon>Bacillota</taxon>
        <taxon>Bacilli</taxon>
        <taxon>Bacillales</taxon>
        <taxon>Paenibacillaceae</taxon>
        <taxon>Paenibacillus</taxon>
    </lineage>
</organism>
<evidence type="ECO:0000256" key="7">
    <source>
        <dbReference type="SAM" id="SignalP"/>
    </source>
</evidence>
<dbReference type="InterPro" id="IPR050490">
    <property type="entry name" value="Bact_solute-bd_prot1"/>
</dbReference>
<feature type="signal peptide" evidence="7">
    <location>
        <begin position="1"/>
        <end position="25"/>
    </location>
</feature>
<dbReference type="Gene3D" id="3.40.190.10">
    <property type="entry name" value="Periplasmic binding protein-like II"/>
    <property type="match status" value="2"/>
</dbReference>
<keyword evidence="1" id="KW-1003">Cell membrane</keyword>
<feature type="chain" id="PRO_5039599996" evidence="7">
    <location>
        <begin position="26"/>
        <end position="454"/>
    </location>
</feature>
<accession>A0A917CYA6</accession>
<gene>
    <name evidence="8" type="ORF">GCM10010916_17480</name>
</gene>
<dbReference type="PROSITE" id="PS51257">
    <property type="entry name" value="PROKAR_LIPOPROTEIN"/>
    <property type="match status" value="1"/>
</dbReference>
<dbReference type="Proteomes" id="UP000644756">
    <property type="component" value="Unassembled WGS sequence"/>
</dbReference>
<dbReference type="PANTHER" id="PTHR43649:SF33">
    <property type="entry name" value="POLYGALACTURONAN_RHAMNOGALACTURONAN-BINDING PROTEIN YTCQ"/>
    <property type="match status" value="1"/>
</dbReference>
<proteinExistence type="predicted"/>
<keyword evidence="2 7" id="KW-0732">Signal</keyword>
<comment type="caution">
    <text evidence="8">The sequence shown here is derived from an EMBL/GenBank/DDBJ whole genome shotgun (WGS) entry which is preliminary data.</text>
</comment>
<reference evidence="8" key="2">
    <citation type="submission" date="2020-09" db="EMBL/GenBank/DDBJ databases">
        <authorList>
            <person name="Sun Q."/>
            <person name="Zhou Y."/>
        </authorList>
    </citation>
    <scope>NUCLEOTIDE SEQUENCE</scope>
    <source>
        <strain evidence="8">CGMCC 1.12987</strain>
    </source>
</reference>
<keyword evidence="3" id="KW-0472">Membrane</keyword>
<keyword evidence="4" id="KW-0564">Palmitate</keyword>
<evidence type="ECO:0000256" key="2">
    <source>
        <dbReference type="ARBA" id="ARBA00022729"/>
    </source>
</evidence>
<protein>
    <submittedName>
        <fullName evidence="8">ABC transporter substrate-binding protein</fullName>
    </submittedName>
</protein>
<dbReference type="AlphaFoldDB" id="A0A917CYA6"/>
<evidence type="ECO:0000256" key="4">
    <source>
        <dbReference type="ARBA" id="ARBA00023139"/>
    </source>
</evidence>
<name>A0A917CYA6_9BACL</name>
<evidence type="ECO:0000256" key="5">
    <source>
        <dbReference type="ARBA" id="ARBA00023288"/>
    </source>
</evidence>
<keyword evidence="5" id="KW-0449">Lipoprotein</keyword>
<evidence type="ECO:0000313" key="9">
    <source>
        <dbReference type="Proteomes" id="UP000644756"/>
    </source>
</evidence>
<sequence length="454" mass="51393">MKKMNKFFAILLCIGMLASIISACAGGNNNETTGASSNAQGGQQQEGGSDGPQPLKIHYLTSKLLSDGAVQTIMDLAEQYKQQVNPNFELEVESISDRPAYLQKIKILASANELPDWFDADPEPFFEGIAEKGLVVNIDDVYKEIGVTDKFFKVSIDYPRLDDGSLYLMTWNANAEYFWYNKELFEQAGVSAPTTFDEFLAISETLKSKGITPISVHGKDFWPLLRYMAFIPFRMEGNDYLDKLRKGEAKMADPAGMKAAEFIQKLGQNYFNEGWSNADYNTSLELFLSGKTAMYYIGTWQVKDMIDENMNLKENFGYFKMPQYSASDKTKVSDFFANSGIGTAIRQDAYNEEMKNFLQFLFDNYADTALYKYHVIPSVQPTIKDDLSQIYKDMLKDISEVETYTKVWDVRLDPETNESIGRESTNLALGLSTPEEFAKRMDDAIAQNAPKYFK</sequence>
<dbReference type="SUPFAM" id="SSF53850">
    <property type="entry name" value="Periplasmic binding protein-like II"/>
    <property type="match status" value="1"/>
</dbReference>
<dbReference type="PANTHER" id="PTHR43649">
    <property type="entry name" value="ARABINOSE-BINDING PROTEIN-RELATED"/>
    <property type="match status" value="1"/>
</dbReference>
<dbReference type="EMBL" id="BMGR01000005">
    <property type="protein sequence ID" value="GGG00846.1"/>
    <property type="molecule type" value="Genomic_DNA"/>
</dbReference>
<feature type="region of interest" description="Disordered" evidence="6">
    <location>
        <begin position="33"/>
        <end position="52"/>
    </location>
</feature>
<keyword evidence="9" id="KW-1185">Reference proteome</keyword>